<keyword evidence="7" id="KW-1185">Reference proteome</keyword>
<dbReference type="Pfam" id="PF01734">
    <property type="entry name" value="Patatin"/>
    <property type="match status" value="1"/>
</dbReference>
<dbReference type="InterPro" id="IPR016035">
    <property type="entry name" value="Acyl_Trfase/lysoPLipase"/>
</dbReference>
<dbReference type="PROSITE" id="PS51635">
    <property type="entry name" value="PNPLA"/>
    <property type="match status" value="1"/>
</dbReference>
<dbReference type="GO" id="GO:0016042">
    <property type="term" value="P:lipid catabolic process"/>
    <property type="evidence" value="ECO:0007669"/>
    <property type="project" value="UniProtKB-UniRule"/>
</dbReference>
<dbReference type="NCBIfam" id="NF007623">
    <property type="entry name" value="PRK10279.1"/>
    <property type="match status" value="1"/>
</dbReference>
<dbReference type="SUPFAM" id="SSF52151">
    <property type="entry name" value="FabD/lysophospholipase-like"/>
    <property type="match status" value="1"/>
</dbReference>
<evidence type="ECO:0000313" key="6">
    <source>
        <dbReference type="EMBL" id="TCK58517.1"/>
    </source>
</evidence>
<feature type="short sequence motif" description="DGA/G" evidence="4">
    <location>
        <begin position="161"/>
        <end position="163"/>
    </location>
</feature>
<dbReference type="AlphaFoldDB" id="A0A4R1K3P3"/>
<evidence type="ECO:0000256" key="3">
    <source>
        <dbReference type="ARBA" id="ARBA00023098"/>
    </source>
</evidence>
<dbReference type="PANTHER" id="PTHR14226">
    <property type="entry name" value="NEUROPATHY TARGET ESTERASE/SWISS CHEESE D.MELANOGASTER"/>
    <property type="match status" value="1"/>
</dbReference>
<organism evidence="6 7">
    <name type="scientific">Celerinatantimonas diazotrophica</name>
    <dbReference type="NCBI Taxonomy" id="412034"/>
    <lineage>
        <taxon>Bacteria</taxon>
        <taxon>Pseudomonadati</taxon>
        <taxon>Pseudomonadota</taxon>
        <taxon>Gammaproteobacteria</taxon>
        <taxon>Celerinatantimonadaceae</taxon>
        <taxon>Celerinatantimonas</taxon>
    </lineage>
</organism>
<evidence type="ECO:0000256" key="1">
    <source>
        <dbReference type="ARBA" id="ARBA00022801"/>
    </source>
</evidence>
<dbReference type="RefSeq" id="WP_131911490.1">
    <property type="nucleotide sequence ID" value="NZ_OU594967.1"/>
</dbReference>
<comment type="caution">
    <text evidence="4">Lacks conserved residue(s) required for the propagation of feature annotation.</text>
</comment>
<dbReference type="OrthoDB" id="5290098at2"/>
<sequence>MNWQCSSASPRLGIALGSGAAKGWAHIGVLDELVKLGIQPHYIAGCSIGAYVGAAFANDRLDELGQWVQTLTNWQVVKLLDLGIHHGGLLLGKKVFAVTEALLGSRRIESSRLPFAAVATELYTGKEVWLKRGNMRRAVRASCAMPGLFSPIRWHGRWLIDGAISNPVPVSLCRAMGASHVIAVDLQANRISQNAMANTPILLEDRRVPTEELARQESLFARAMGVGQGYFHSVVDRIGRHKKPKDLTKPNMMAVMSGALDILEDKLKRSRMAGDPPEVLITPKVADIGLMEFFRAQEAIEAGRQAVRKQAEVLEVFCTRG</sequence>
<keyword evidence="2 4" id="KW-0442">Lipid degradation</keyword>
<evidence type="ECO:0000256" key="2">
    <source>
        <dbReference type="ARBA" id="ARBA00022963"/>
    </source>
</evidence>
<dbReference type="GO" id="GO:0016787">
    <property type="term" value="F:hydrolase activity"/>
    <property type="evidence" value="ECO:0007669"/>
    <property type="project" value="UniProtKB-UniRule"/>
</dbReference>
<reference evidence="6 7" key="1">
    <citation type="submission" date="2019-03" db="EMBL/GenBank/DDBJ databases">
        <title>Genomic Encyclopedia of Type Strains, Phase IV (KMG-IV): sequencing the most valuable type-strain genomes for metagenomic binning, comparative biology and taxonomic classification.</title>
        <authorList>
            <person name="Goeker M."/>
        </authorList>
    </citation>
    <scope>NUCLEOTIDE SEQUENCE [LARGE SCALE GENOMIC DNA]</scope>
    <source>
        <strain evidence="6 7">DSM 18577</strain>
    </source>
</reference>
<dbReference type="PANTHER" id="PTHR14226:SF76">
    <property type="entry name" value="NTE FAMILY PROTEIN RSSA"/>
    <property type="match status" value="1"/>
</dbReference>
<keyword evidence="3 4" id="KW-0443">Lipid metabolism</keyword>
<evidence type="ECO:0000259" key="5">
    <source>
        <dbReference type="PROSITE" id="PS51635"/>
    </source>
</evidence>
<evidence type="ECO:0000313" key="7">
    <source>
        <dbReference type="Proteomes" id="UP000295565"/>
    </source>
</evidence>
<name>A0A4R1K3P3_9GAMM</name>
<keyword evidence="1 4" id="KW-0378">Hydrolase</keyword>
<dbReference type="InterPro" id="IPR050301">
    <property type="entry name" value="NTE"/>
</dbReference>
<dbReference type="EMBL" id="SMGD01000011">
    <property type="protein sequence ID" value="TCK58517.1"/>
    <property type="molecule type" value="Genomic_DNA"/>
</dbReference>
<gene>
    <name evidence="6" type="ORF">EV690_0644</name>
</gene>
<comment type="caution">
    <text evidence="6">The sequence shown here is derived from an EMBL/GenBank/DDBJ whole genome shotgun (WGS) entry which is preliminary data.</text>
</comment>
<feature type="short sequence motif" description="GXSXG" evidence="4">
    <location>
        <begin position="45"/>
        <end position="49"/>
    </location>
</feature>
<dbReference type="Proteomes" id="UP000295565">
    <property type="component" value="Unassembled WGS sequence"/>
</dbReference>
<feature type="domain" description="PNPLA" evidence="5">
    <location>
        <begin position="14"/>
        <end position="174"/>
    </location>
</feature>
<dbReference type="Gene3D" id="3.40.1090.10">
    <property type="entry name" value="Cytosolic phospholipase A2 catalytic domain"/>
    <property type="match status" value="2"/>
</dbReference>
<evidence type="ECO:0000256" key="4">
    <source>
        <dbReference type="PROSITE-ProRule" id="PRU01161"/>
    </source>
</evidence>
<feature type="active site" description="Nucleophile" evidence="4">
    <location>
        <position position="47"/>
    </location>
</feature>
<dbReference type="InterPro" id="IPR002641">
    <property type="entry name" value="PNPLA_dom"/>
</dbReference>
<feature type="active site" description="Proton acceptor" evidence="4">
    <location>
        <position position="161"/>
    </location>
</feature>
<accession>A0A4R1K3P3</accession>
<proteinExistence type="predicted"/>
<protein>
    <submittedName>
        <fullName evidence="6">NTE family protein</fullName>
    </submittedName>
</protein>